<gene>
    <name evidence="1" type="ORF">MUN80_06610</name>
</gene>
<dbReference type="RefSeq" id="WP_244721290.1">
    <property type="nucleotide sequence ID" value="NZ_CP095049.1"/>
</dbReference>
<reference evidence="1 2" key="1">
    <citation type="submission" date="2022-04" db="EMBL/GenBank/DDBJ databases">
        <title>Hymenobacter sp. isolated from the air.</title>
        <authorList>
            <person name="Won M."/>
            <person name="Lee C.-M."/>
            <person name="Woen H.-Y."/>
            <person name="Kwon S.-W."/>
        </authorList>
    </citation>
    <scope>NUCLEOTIDE SEQUENCE [LARGE SCALE GENOMIC DNA]</scope>
    <source>
        <strain evidence="2">5116 S-27</strain>
    </source>
</reference>
<organism evidence="1 2">
    <name type="scientific">Hymenobacter cellulosivorans</name>
    <dbReference type="NCBI Taxonomy" id="2932249"/>
    <lineage>
        <taxon>Bacteria</taxon>
        <taxon>Pseudomonadati</taxon>
        <taxon>Bacteroidota</taxon>
        <taxon>Cytophagia</taxon>
        <taxon>Cytophagales</taxon>
        <taxon>Hymenobacteraceae</taxon>
        <taxon>Hymenobacter</taxon>
    </lineage>
</organism>
<protein>
    <submittedName>
        <fullName evidence="1">Uncharacterized protein</fullName>
    </submittedName>
</protein>
<keyword evidence="2" id="KW-1185">Reference proteome</keyword>
<dbReference type="Proteomes" id="UP000831785">
    <property type="component" value="Chromosome"/>
</dbReference>
<accession>A0ABY4FCP8</accession>
<name>A0ABY4FCP8_9BACT</name>
<proteinExistence type="predicted"/>
<dbReference type="EMBL" id="CP095049">
    <property type="protein sequence ID" value="UOQ54426.1"/>
    <property type="molecule type" value="Genomic_DNA"/>
</dbReference>
<evidence type="ECO:0000313" key="1">
    <source>
        <dbReference type="EMBL" id="UOQ54426.1"/>
    </source>
</evidence>
<evidence type="ECO:0000313" key="2">
    <source>
        <dbReference type="Proteomes" id="UP000831785"/>
    </source>
</evidence>
<sequence>MQISSRIQQAIVCLQTVGSITTDQPETFLTELKSCIRNHVQGILDHYSQNRLQPEHTTFIRLFQEAQTADLPVSAYALAECKRKINELVMVWTASAELLWHAGRDLHTFIKCVNDALYELVVYKVGWSEEIQLEPLEAWYSEPEGEVVISDVHQCRRVNGDTYMGSATLRPATKTEVIAAKLYDYYQNLD</sequence>